<gene>
    <name evidence="8" type="ORF">EVOR1521_LOCUS13341</name>
</gene>
<dbReference type="GO" id="GO:0032259">
    <property type="term" value="P:methylation"/>
    <property type="evidence" value="ECO:0007669"/>
    <property type="project" value="UniProtKB-KW"/>
</dbReference>
<dbReference type="EMBL" id="CAUJNA010001480">
    <property type="protein sequence ID" value="CAJ1387219.1"/>
    <property type="molecule type" value="Genomic_DNA"/>
</dbReference>
<dbReference type="GO" id="GO:0016274">
    <property type="term" value="F:protein-arginine N-methyltransferase activity"/>
    <property type="evidence" value="ECO:0007669"/>
    <property type="project" value="InterPro"/>
</dbReference>
<dbReference type="PANTHER" id="PTHR11006">
    <property type="entry name" value="PROTEIN ARGININE N-METHYLTRANSFERASE"/>
    <property type="match status" value="1"/>
</dbReference>
<evidence type="ECO:0000313" key="8">
    <source>
        <dbReference type="EMBL" id="CAJ1387219.1"/>
    </source>
</evidence>
<dbReference type="Proteomes" id="UP001178507">
    <property type="component" value="Unassembled WGS sequence"/>
</dbReference>
<dbReference type="InterPro" id="IPR041698">
    <property type="entry name" value="Methyltransf_25"/>
</dbReference>
<evidence type="ECO:0000256" key="1">
    <source>
        <dbReference type="ARBA" id="ARBA00022603"/>
    </source>
</evidence>
<evidence type="ECO:0000256" key="2">
    <source>
        <dbReference type="ARBA" id="ARBA00022679"/>
    </source>
</evidence>
<dbReference type="InterPro" id="IPR032675">
    <property type="entry name" value="LRR_dom_sf"/>
</dbReference>
<dbReference type="SUPFAM" id="SSF53335">
    <property type="entry name" value="S-adenosyl-L-methionine-dependent methyltransferases"/>
    <property type="match status" value="2"/>
</dbReference>
<dbReference type="PROSITE" id="PS51678">
    <property type="entry name" value="SAM_MT_PRMT"/>
    <property type="match status" value="1"/>
</dbReference>
<comment type="caution">
    <text evidence="8">The sequence shown here is derived from an EMBL/GenBank/DDBJ whole genome shotgun (WGS) entry which is preliminary data.</text>
</comment>
<dbReference type="Pfam" id="PF13649">
    <property type="entry name" value="Methyltransf_25"/>
    <property type="match status" value="2"/>
</dbReference>
<dbReference type="CDD" id="cd02440">
    <property type="entry name" value="AdoMet_MTases"/>
    <property type="match status" value="1"/>
</dbReference>
<dbReference type="GO" id="GO:0042054">
    <property type="term" value="F:histone methyltransferase activity"/>
    <property type="evidence" value="ECO:0007669"/>
    <property type="project" value="TreeGrafter"/>
</dbReference>
<feature type="domain" description="Protein arginine N-methyltransferase" evidence="7">
    <location>
        <begin position="436"/>
        <end position="544"/>
    </location>
</feature>
<feature type="compositionally biased region" description="Pro residues" evidence="5">
    <location>
        <begin position="17"/>
        <end position="27"/>
    </location>
</feature>
<dbReference type="Gene3D" id="3.80.10.10">
    <property type="entry name" value="Ribonuclease Inhibitor"/>
    <property type="match status" value="1"/>
</dbReference>
<dbReference type="PANTHER" id="PTHR11006:SF4">
    <property type="entry name" value="PROTEIN ARGININE N-METHYLTRANSFERASE 7"/>
    <property type="match status" value="1"/>
</dbReference>
<evidence type="ECO:0000256" key="5">
    <source>
        <dbReference type="SAM" id="MobiDB-lite"/>
    </source>
</evidence>
<keyword evidence="9" id="KW-1185">Reference proteome</keyword>
<dbReference type="InterPro" id="IPR029063">
    <property type="entry name" value="SAM-dependent_MTases_sf"/>
</dbReference>
<dbReference type="AlphaFoldDB" id="A0AA36II90"/>
<sequence>MKIWGVAASRSREAPRPAVPDVPPPEPVGQRRPGVSHAGLRVLARLRREAPVDLRLDSQELRSAADIRAVVEACGAQPPKTLTLGPWGHGPSCSCHGGFGSGTPAVLPAESCELADAAIQAFLGCARIWGAWPLRSISLCELRGLGSEAAALGAQLARLRPPTLRLQHLGMRGSALATCLEALRGLRLELLDLSGNALEDEDLAMLLRLMSGSEPLQLSGLTLSTWAFRSESEELEEIQDTLPKVQKVNDDYLAMLRDVGRNEFYWKALESLPCAGLKVLDLGAGTGLLSLMAAKLGAKEVLAVEESEDMAQLVTQSAEHNAVQVQVLQGHSTSLRLAPEERADIIVSETFGVLLLQEGCLDSFVHAREHLAKPGAPILPCGGMQCATLLSSTALRTASGGLFTEQPDMSHVARLRDTGRVHFSVPGGFSVNALPDACAMSERLCVLELDFATSTLSDIPASRTFVLHALQEGCIDAVVTSWEVWADKQRKQILSTHAEDTKGQDWGFARDGHWGQGFQALVPLTVQKGQELRLTVRFADNGKACQFSLETDGSRKPMELDPRAEAEKSDAFKCEDYEAPWLCEAFIPLLCDVEAEGVEPDQRRYAEDLAPTFQSPLAEQRSVVVRSLNDDYFALINHPARLRFFRGALQALADSSGSVRVLDLGAGAGQLAALAAQLGHSVLALEACSELCTLARETAQRNGVQVQVEHAMSSCIHMEEKVDAILCEPYDIFLTGQGSGSLDYLIDARRRLAKPSATIIPSGGAQYARLVMAEELGMRSVRSVRSVSSRVSLENLGTLLDSVTLASSRTKGFRWSCLPDLVLQSEQLCLFTLDFQTLEPKHIPRTKSLELRALHDGFVDAVVTSWEMASGNLRFAAHAEETRHEEWGFASDVVFGQGLQLLVEEGDKPKPFEVKAGEVLTLTAHISERRDQLHFTLKRGPPAPKPKARGRAR</sequence>
<dbReference type="Gene3D" id="2.70.160.11">
    <property type="entry name" value="Hnrnp arginine n-methyltransferase1"/>
    <property type="match status" value="2"/>
</dbReference>
<protein>
    <submittedName>
        <fullName evidence="8">Uncharacterized protein</fullName>
    </submittedName>
</protein>
<keyword evidence="3 4" id="KW-0949">S-adenosyl-L-methionine</keyword>
<evidence type="ECO:0000256" key="3">
    <source>
        <dbReference type="ARBA" id="ARBA00022691"/>
    </source>
</evidence>
<proteinExistence type="predicted"/>
<feature type="domain" description="Methyltransferase" evidence="6">
    <location>
        <begin position="279"/>
        <end position="353"/>
    </location>
</feature>
<dbReference type="InterPro" id="IPR055135">
    <property type="entry name" value="PRMT_dom"/>
</dbReference>
<evidence type="ECO:0000313" key="9">
    <source>
        <dbReference type="Proteomes" id="UP001178507"/>
    </source>
</evidence>
<feature type="region of interest" description="Disordered" evidence="5">
    <location>
        <begin position="1"/>
        <end position="34"/>
    </location>
</feature>
<evidence type="ECO:0000256" key="4">
    <source>
        <dbReference type="PROSITE-ProRule" id="PRU01015"/>
    </source>
</evidence>
<feature type="domain" description="Methyltransferase" evidence="6">
    <location>
        <begin position="661"/>
        <end position="727"/>
    </location>
</feature>
<reference evidence="8" key="1">
    <citation type="submission" date="2023-08" db="EMBL/GenBank/DDBJ databases">
        <authorList>
            <person name="Chen Y."/>
            <person name="Shah S."/>
            <person name="Dougan E. K."/>
            <person name="Thang M."/>
            <person name="Chan C."/>
        </authorList>
    </citation>
    <scope>NUCLEOTIDE SEQUENCE</scope>
</reference>
<evidence type="ECO:0000259" key="7">
    <source>
        <dbReference type="Pfam" id="PF22528"/>
    </source>
</evidence>
<name>A0AA36II90_9DINO</name>
<organism evidence="8 9">
    <name type="scientific">Effrenium voratum</name>
    <dbReference type="NCBI Taxonomy" id="2562239"/>
    <lineage>
        <taxon>Eukaryota</taxon>
        <taxon>Sar</taxon>
        <taxon>Alveolata</taxon>
        <taxon>Dinophyceae</taxon>
        <taxon>Suessiales</taxon>
        <taxon>Symbiodiniaceae</taxon>
        <taxon>Effrenium</taxon>
    </lineage>
</organism>
<keyword evidence="2 4" id="KW-0808">Transferase</keyword>
<evidence type="ECO:0000259" key="6">
    <source>
        <dbReference type="Pfam" id="PF13649"/>
    </source>
</evidence>
<dbReference type="InterPro" id="IPR025799">
    <property type="entry name" value="Arg_MeTrfase"/>
</dbReference>
<dbReference type="Gene3D" id="3.40.50.150">
    <property type="entry name" value="Vaccinia Virus protein VP39"/>
    <property type="match status" value="2"/>
</dbReference>
<keyword evidence="1 4" id="KW-0489">Methyltransferase</keyword>
<dbReference type="Pfam" id="PF22528">
    <property type="entry name" value="PRMT_C"/>
    <property type="match status" value="1"/>
</dbReference>
<accession>A0AA36II90</accession>